<feature type="domain" description="Transcobalamin-like C-terminal" evidence="2">
    <location>
        <begin position="56"/>
        <end position="121"/>
    </location>
</feature>
<organism evidence="3 5">
    <name type="scientific">Streptococcus suis</name>
    <dbReference type="NCBI Taxonomy" id="1307"/>
    <lineage>
        <taxon>Bacteria</taxon>
        <taxon>Bacillati</taxon>
        <taxon>Bacillota</taxon>
        <taxon>Bacilli</taxon>
        <taxon>Lactobacillales</taxon>
        <taxon>Streptococcaceae</taxon>
        <taxon>Streptococcus</taxon>
    </lineage>
</organism>
<dbReference type="RefSeq" id="WP_044774897.1">
    <property type="nucleotide sequence ID" value="NZ_CEFG01000115.1"/>
</dbReference>
<dbReference type="Proteomes" id="UP000073494">
    <property type="component" value="Unassembled WGS sequence"/>
</dbReference>
<reference evidence="3 5" key="1">
    <citation type="submission" date="2016-02" db="EMBL/GenBank/DDBJ databases">
        <authorList>
            <consortium name="Pathogen Informatics"/>
        </authorList>
    </citation>
    <scope>NUCLEOTIDE SEQUENCE [LARGE SCALE GENOMIC DNA]</scope>
    <source>
        <strain evidence="3 5">LSS54</strain>
    </source>
</reference>
<evidence type="ECO:0000259" key="2">
    <source>
        <dbReference type="Pfam" id="PF14478"/>
    </source>
</evidence>
<evidence type="ECO:0000313" key="3">
    <source>
        <dbReference type="EMBL" id="CYV04600.1"/>
    </source>
</evidence>
<keyword evidence="3" id="KW-0449">Lipoprotein</keyword>
<reference evidence="4 6" key="2">
    <citation type="submission" date="2019-04" db="EMBL/GenBank/DDBJ databases">
        <title>Genome analysis of Streptococcus suis strain WUSS327.</title>
        <authorList>
            <person name="Chen H."/>
            <person name="Gao X."/>
            <person name="Wu Z."/>
        </authorList>
    </citation>
    <scope>NUCLEOTIDE SEQUENCE [LARGE SCALE GENOMIC DNA]</scope>
    <source>
        <strain evidence="4 6">WUSS327</strain>
    </source>
</reference>
<evidence type="ECO:0000256" key="1">
    <source>
        <dbReference type="SAM" id="SignalP"/>
    </source>
</evidence>
<dbReference type="EMBL" id="SSXL01000010">
    <property type="protein sequence ID" value="TII02839.1"/>
    <property type="molecule type" value="Genomic_DNA"/>
</dbReference>
<dbReference type="EMBL" id="FIHD01000030">
    <property type="protein sequence ID" value="CYV04600.1"/>
    <property type="molecule type" value="Genomic_DNA"/>
</dbReference>
<evidence type="ECO:0000313" key="5">
    <source>
        <dbReference type="Proteomes" id="UP000073494"/>
    </source>
</evidence>
<accession>A0A0Z8GTF7</accession>
<sequence>MKKISIMLMVVFSLFSLFLAACTNTTEKQSESAIEVTLQITTKDKENRQEVTAEEGDSVMDVLKEHHDIVEDNGLITEIDGVSQDASTNTYWMYKVNGQMADKGAKDLTVANGDEIEFYLETFE</sequence>
<keyword evidence="1" id="KW-0732">Signal</keyword>
<protein>
    <submittedName>
        <fullName evidence="4">DUF4430 domain-containing protein</fullName>
    </submittedName>
    <submittedName>
        <fullName evidence="3">Lipoprotein</fullName>
    </submittedName>
</protein>
<dbReference type="Pfam" id="PF14478">
    <property type="entry name" value="DUF4430"/>
    <property type="match status" value="1"/>
</dbReference>
<proteinExistence type="predicted"/>
<dbReference type="InterPro" id="IPR027954">
    <property type="entry name" value="Transcobalamin-like_C"/>
</dbReference>
<evidence type="ECO:0000313" key="4">
    <source>
        <dbReference type="EMBL" id="TII02839.1"/>
    </source>
</evidence>
<dbReference type="Gene3D" id="2.170.130.30">
    <property type="match status" value="1"/>
</dbReference>
<name>A0A0Z8GTF7_STRSU</name>
<evidence type="ECO:0000313" key="6">
    <source>
        <dbReference type="Proteomes" id="UP000309259"/>
    </source>
</evidence>
<dbReference type="PROSITE" id="PS51257">
    <property type="entry name" value="PROKAR_LIPOPROTEIN"/>
    <property type="match status" value="1"/>
</dbReference>
<feature type="chain" id="PRO_5038211269" evidence="1">
    <location>
        <begin position="21"/>
        <end position="124"/>
    </location>
</feature>
<dbReference type="AlphaFoldDB" id="A0A0Z8GTF7"/>
<gene>
    <name evidence="3" type="ORF">ERS132416_01599</name>
    <name evidence="4" type="ORF">FAJ35_03880</name>
</gene>
<feature type="signal peptide" evidence="1">
    <location>
        <begin position="1"/>
        <end position="20"/>
    </location>
</feature>
<dbReference type="Proteomes" id="UP000309259">
    <property type="component" value="Unassembled WGS sequence"/>
</dbReference>